<evidence type="ECO:0000313" key="2">
    <source>
        <dbReference type="EMBL" id="MDO1559344.1"/>
    </source>
</evidence>
<comment type="caution">
    <text evidence="2">The sequence shown here is derived from an EMBL/GenBank/DDBJ whole genome shotgun (WGS) entry which is preliminary data.</text>
</comment>
<dbReference type="EMBL" id="JAUKTR010000003">
    <property type="protein sequence ID" value="MDO1559344.1"/>
    <property type="molecule type" value="Genomic_DNA"/>
</dbReference>
<evidence type="ECO:0000256" key="1">
    <source>
        <dbReference type="SAM" id="Phobius"/>
    </source>
</evidence>
<keyword evidence="1" id="KW-0472">Membrane</keyword>
<organism evidence="2 3">
    <name type="scientific">Peiella sedimenti</name>
    <dbReference type="NCBI Taxonomy" id="3061083"/>
    <lineage>
        <taxon>Bacteria</taxon>
        <taxon>Pseudomonadati</taxon>
        <taxon>Pseudomonadota</taxon>
        <taxon>Alphaproteobacteria</taxon>
        <taxon>Caulobacterales</taxon>
        <taxon>Caulobacteraceae</taxon>
        <taxon>Peiella</taxon>
    </lineage>
</organism>
<name>A0ABT8SLI6_9CAUL</name>
<accession>A0ABT8SLI6</accession>
<keyword evidence="1" id="KW-1133">Transmembrane helix</keyword>
<feature type="transmembrane region" description="Helical" evidence="1">
    <location>
        <begin position="20"/>
        <end position="42"/>
    </location>
</feature>
<dbReference type="RefSeq" id="WP_302109778.1">
    <property type="nucleotide sequence ID" value="NZ_JAUKTR010000003.1"/>
</dbReference>
<keyword evidence="3" id="KW-1185">Reference proteome</keyword>
<proteinExistence type="predicted"/>
<sequence>MEPLEIKPARRVRNPSRPLAFWAVYGLAALTLVTAVLALLALE</sequence>
<evidence type="ECO:0000313" key="3">
    <source>
        <dbReference type="Proteomes" id="UP001169063"/>
    </source>
</evidence>
<protein>
    <submittedName>
        <fullName evidence="2">Uncharacterized protein</fullName>
    </submittedName>
</protein>
<gene>
    <name evidence="2" type="ORF">Q0812_07875</name>
</gene>
<reference evidence="2" key="1">
    <citation type="submission" date="2023-07" db="EMBL/GenBank/DDBJ databases">
        <title>Brevundimonas soil sp. nov., isolated from the soil of chemical plant.</title>
        <authorList>
            <person name="Wu N."/>
        </authorList>
    </citation>
    <scope>NUCLEOTIDE SEQUENCE</scope>
    <source>
        <strain evidence="2">XZ-24</strain>
    </source>
</reference>
<keyword evidence="1" id="KW-0812">Transmembrane</keyword>
<dbReference type="Proteomes" id="UP001169063">
    <property type="component" value="Unassembled WGS sequence"/>
</dbReference>